<organism evidence="1 2">
    <name type="scientific">Psychromicrobium lacuslunae</name>
    <dbReference type="NCBI Taxonomy" id="1618207"/>
    <lineage>
        <taxon>Bacteria</taxon>
        <taxon>Bacillati</taxon>
        <taxon>Actinomycetota</taxon>
        <taxon>Actinomycetes</taxon>
        <taxon>Micrococcales</taxon>
        <taxon>Micrococcaceae</taxon>
        <taxon>Psychromicrobium</taxon>
    </lineage>
</organism>
<dbReference type="STRING" id="1618207.UM93_04170"/>
<dbReference type="HOGENOM" id="CLU_1955071_0_0_11"/>
<dbReference type="Proteomes" id="UP000061839">
    <property type="component" value="Chromosome"/>
</dbReference>
<sequence length="128" mass="14524">MVFPIDLELGLPWIRGSLVGGLRLAKEVASCLENFSYLNILGRMPEKFQDNKIDFGTAHGLGGWLAQVEDLFNSLSQRGNYLLVVEDEFFDRGDWEGDKPNFVGGKSYIYNDVFWWIDINFDVHSAAS</sequence>
<keyword evidence="2" id="KW-1185">Reference proteome</keyword>
<accession>A0A0D4BX55</accession>
<evidence type="ECO:0000313" key="1">
    <source>
        <dbReference type="EMBL" id="AJT40908.1"/>
    </source>
</evidence>
<evidence type="ECO:0000313" key="2">
    <source>
        <dbReference type="Proteomes" id="UP000061839"/>
    </source>
</evidence>
<dbReference type="RefSeq" id="WP_045073860.1">
    <property type="nucleotide sequence ID" value="NZ_CP011005.1"/>
</dbReference>
<protein>
    <submittedName>
        <fullName evidence="1">Uncharacterized protein</fullName>
    </submittedName>
</protein>
<reference evidence="1 2" key="1">
    <citation type="journal article" date="2015" name="Genome Announc.">
        <title>Complete Genome Sequencing of Protease-Producing Novel Arthrobacter sp. Strain IHBB 11108 Using PacBio Single-Molecule Real-Time Sequencing Technology.</title>
        <authorList>
            <person name="Kiran S."/>
            <person name="Swarnkar M.K."/>
            <person name="Pal M."/>
            <person name="Thakur R."/>
            <person name="Tewari R."/>
            <person name="Singh A.K."/>
            <person name="Gulati A."/>
        </authorList>
    </citation>
    <scope>NUCLEOTIDE SEQUENCE [LARGE SCALE GENOMIC DNA]</scope>
    <source>
        <strain evidence="1 2">IHBB 11108</strain>
    </source>
</reference>
<dbReference type="PATRIC" id="fig|1618207.4.peg.848"/>
<dbReference type="KEGG" id="ari:UM93_04170"/>
<dbReference type="EMBL" id="CP011005">
    <property type="protein sequence ID" value="AJT40908.1"/>
    <property type="molecule type" value="Genomic_DNA"/>
</dbReference>
<gene>
    <name evidence="1" type="ORF">UM93_04170</name>
</gene>
<proteinExistence type="predicted"/>
<dbReference type="OrthoDB" id="9816120at2"/>
<dbReference type="AlphaFoldDB" id="A0A0D4BX55"/>
<name>A0A0D4BX55_9MICC</name>